<accession>A0ABP3JET3</accession>
<protein>
    <recommendedName>
        <fullName evidence="1">WYL domain-containing protein</fullName>
    </recommendedName>
</protein>
<evidence type="ECO:0000313" key="3">
    <source>
        <dbReference type="Proteomes" id="UP001500740"/>
    </source>
</evidence>
<reference evidence="3" key="1">
    <citation type="journal article" date="2019" name="Int. J. Syst. Evol. Microbiol.">
        <title>The Global Catalogue of Microorganisms (GCM) 10K type strain sequencing project: providing services to taxonomists for standard genome sequencing and annotation.</title>
        <authorList>
            <consortium name="The Broad Institute Genomics Platform"/>
            <consortium name="The Broad Institute Genome Sequencing Center for Infectious Disease"/>
            <person name="Wu L."/>
            <person name="Ma J."/>
        </authorList>
    </citation>
    <scope>NUCLEOTIDE SEQUENCE [LARGE SCALE GENOMIC DNA]</scope>
    <source>
        <strain evidence="3">JCM 14193</strain>
    </source>
</reference>
<dbReference type="RefSeq" id="WP_343781237.1">
    <property type="nucleotide sequence ID" value="NZ_BAAACZ010000003.1"/>
</dbReference>
<dbReference type="Pfam" id="PF13280">
    <property type="entry name" value="WYL"/>
    <property type="match status" value="1"/>
</dbReference>
<dbReference type="InterPro" id="IPR026881">
    <property type="entry name" value="WYL_dom"/>
</dbReference>
<gene>
    <name evidence="2" type="ORF">GCM10008935_02370</name>
</gene>
<organism evidence="2 3">
    <name type="scientific">Alkalibacillus silvisoli</name>
    <dbReference type="NCBI Taxonomy" id="392823"/>
    <lineage>
        <taxon>Bacteria</taxon>
        <taxon>Bacillati</taxon>
        <taxon>Bacillota</taxon>
        <taxon>Bacilli</taxon>
        <taxon>Bacillales</taxon>
        <taxon>Bacillaceae</taxon>
        <taxon>Alkalibacillus</taxon>
    </lineage>
</organism>
<name>A0ABP3JET3_9BACI</name>
<comment type="caution">
    <text evidence="2">The sequence shown here is derived from an EMBL/GenBank/DDBJ whole genome shotgun (WGS) entry which is preliminary data.</text>
</comment>
<dbReference type="Proteomes" id="UP001500740">
    <property type="component" value="Unassembled WGS sequence"/>
</dbReference>
<dbReference type="PANTHER" id="PTHR34580:SF1">
    <property type="entry name" value="PROTEIN PAFC"/>
    <property type="match status" value="1"/>
</dbReference>
<proteinExistence type="predicted"/>
<evidence type="ECO:0000313" key="2">
    <source>
        <dbReference type="EMBL" id="GAA0451367.1"/>
    </source>
</evidence>
<dbReference type="PROSITE" id="PS52050">
    <property type="entry name" value="WYL"/>
    <property type="match status" value="1"/>
</dbReference>
<evidence type="ECO:0000259" key="1">
    <source>
        <dbReference type="Pfam" id="PF13280"/>
    </source>
</evidence>
<dbReference type="InterPro" id="IPR051534">
    <property type="entry name" value="CBASS_pafABC_assoc_protein"/>
</dbReference>
<keyword evidence="3" id="KW-1185">Reference proteome</keyword>
<sequence>MPESTEWLWRTYQILRQTDYEKPIQNHEIRKKLMQYGDPPGRKTIGNYIKDLIELSDKDLIIEEIVEHEEKRHSYYVNHSFLDSEVKLLADAIASSSFIYPQHRQDLLRKLGVLYNGNEDSIKRLIENIHFYKEERKDYNFQMFTNIEQLRDAIEEGKKVQFTYLAYDSSKKLIPYKENNDGIKVVNPYKIVWSLSHYYLFCTNTEGEDKERFLRVDRMKDIQLLDEPCDPIEGGESTQDYIEKQVFMFGGENEEVEFRCENHIANQVVDFFGDRAELRKIDDNHFDVLVQTSQRNIRYWLLQYITSVSHIRPETLRQQILKDLREALERNAEQ</sequence>
<dbReference type="PANTHER" id="PTHR34580">
    <property type="match status" value="1"/>
</dbReference>
<feature type="domain" description="WYL" evidence="1">
    <location>
        <begin position="146"/>
        <end position="223"/>
    </location>
</feature>
<dbReference type="EMBL" id="BAAACZ010000003">
    <property type="protein sequence ID" value="GAA0451367.1"/>
    <property type="molecule type" value="Genomic_DNA"/>
</dbReference>